<proteinExistence type="predicted"/>
<keyword evidence="3" id="KW-1185">Reference proteome</keyword>
<evidence type="ECO:0000313" key="2">
    <source>
        <dbReference type="EMBL" id="TPX72601.1"/>
    </source>
</evidence>
<accession>A0A507F8H6</accession>
<dbReference type="Pfam" id="PF06985">
    <property type="entry name" value="HET"/>
    <property type="match status" value="1"/>
</dbReference>
<dbReference type="Gene3D" id="1.25.40.10">
    <property type="entry name" value="Tetratricopeptide repeat domain"/>
    <property type="match status" value="1"/>
</dbReference>
<dbReference type="Proteomes" id="UP000320333">
    <property type="component" value="Unassembled WGS sequence"/>
</dbReference>
<evidence type="ECO:0000259" key="1">
    <source>
        <dbReference type="Pfam" id="PF06985"/>
    </source>
</evidence>
<gene>
    <name evidence="2" type="ORF">CcCBS67573_g05725</name>
</gene>
<dbReference type="InterPro" id="IPR010730">
    <property type="entry name" value="HET"/>
</dbReference>
<name>A0A507F8H6_9FUNG</name>
<dbReference type="OrthoDB" id="2144157at2759"/>
<dbReference type="Pfam" id="PF08238">
    <property type="entry name" value="Sel1"/>
    <property type="match status" value="3"/>
</dbReference>
<dbReference type="InterPro" id="IPR011990">
    <property type="entry name" value="TPR-like_helical_dom_sf"/>
</dbReference>
<dbReference type="EMBL" id="QEAP01000215">
    <property type="protein sequence ID" value="TPX72601.1"/>
    <property type="molecule type" value="Genomic_DNA"/>
</dbReference>
<dbReference type="SMART" id="SM00671">
    <property type="entry name" value="SEL1"/>
    <property type="match status" value="2"/>
</dbReference>
<dbReference type="PANTHER" id="PTHR24148">
    <property type="entry name" value="ANKYRIN REPEAT DOMAIN-CONTAINING PROTEIN 39 HOMOLOG-RELATED"/>
    <property type="match status" value="1"/>
</dbReference>
<protein>
    <recommendedName>
        <fullName evidence="1">Heterokaryon incompatibility domain-containing protein</fullName>
    </recommendedName>
</protein>
<dbReference type="PANTHER" id="PTHR24148:SF64">
    <property type="entry name" value="HETEROKARYON INCOMPATIBILITY DOMAIN-CONTAINING PROTEIN"/>
    <property type="match status" value="1"/>
</dbReference>
<evidence type="ECO:0000313" key="3">
    <source>
        <dbReference type="Proteomes" id="UP000320333"/>
    </source>
</evidence>
<sequence>MKYRKCALSCGDSSPLLTIVSSYSLSQAFSESNDARFLLNPALREHFHAANDDHQSNAIIVDDEIVLADIAINTRKLVKAYPVKWGSASNKRMLVDQVIQPKKEREYSENEFLRVTRLATAVLPLHAKYLNRCRDGLNSGRIDTQVDTTCAKHTVFEWPESYESHDEEREFTSENSDALPTTDTQCGPVRTEVHRIHGASLMMNEHTHEVANRVDAQSAKPYVVEWYVSFSDHNIFQFHEAPERFASEEINTLQHPVLGNLKLCLKDLAENGLPSKSTSRYPSPIIPNDIHFYLPKEKANNTLRTGELFPISRDLASRCTPVLFMGIPMLACINLKEHYRKEYLSEKKYASTLVESTLPLPTPENRPYHNLISMSAPDRLANPQRPYEGPYTLYQIRHIFRTAYTAFRGAVIKSKTTWESLKQQAAMQDTVVLDVGSSSSISGTQRFEVAVHTGDWGTGEFQNNPTVMAYCQIAAAYAAGMDHLYYHVPKVGSATSKAALKHIERAKKWLDEAWKLNAIKEEPTLLEDVFRYLQEKGLEWGGEKVLAQVKTSIQQVGSANFIVGIPNAYSNYDVVSHVWGYIPFEVTVCGKHLLLNANVQKRSLLFAPENQERKVEPPFRPVAPVWMDIVSMNQNSSTDKNAQLKVMDKIYAHASIAHIVIEDAGNFAQQIDGIVLSITTCEAVVNGVNDGLGRSIKKHPTITTSKVYGGIPERIASICSLLDKVMVGTKYMTRIWTAQEFVLSRNKKFYAYDHAQGAWTVLCAPYLKPVFMTLCAKEATFSGHERIFFSGYVSALAASIVSLFGPAAFSDLLAECAINHPHVLRVYDKCATSAVTGSSLLNDTAGWLDLIAHAYSPELLMAAWKEYDPAGAPQRDYLVNEHNGFKCGVYAYSSNLAFDTAFGSGRSASRTVDYWWGVARLLGLELTWSYDLAVEKQLELWIQLLIEKGFLNLAEWGRDARQTHRWAYEYEVTPNGNDDITKDSMKRLRMRLLETKENPWTKRLNLTWNPTDSAFKMKLPKNLVPAVGNVLKVRVADTLVCFAKAGTRLHVVTASADGRFGDVDLDEWDESEWDTYTIANVLQINGSNSKNNNDDDSTNTSSDKIKPIFSHFPTFTDWCSREENQESTLEQYHDELKLLEDAFAVFEYLTNKAHAGGMNAYCFSLVKGSTPGGEVKAPRNLASYFSAAIICEQNGVEALRWAYAAIEQGHVDAYTTIGCMYMDGEGVPRDLVKAAELFGWMPALSTAVELYEETIYLGGLVGCRAVKYYELAVQANIVGAMRNLGHCYEYGVGVPQSYEIAPI</sequence>
<comment type="caution">
    <text evidence="2">The sequence shown here is derived from an EMBL/GenBank/DDBJ whole genome shotgun (WGS) entry which is preliminary data.</text>
</comment>
<dbReference type="SUPFAM" id="SSF81901">
    <property type="entry name" value="HCP-like"/>
    <property type="match status" value="2"/>
</dbReference>
<feature type="domain" description="Heterokaryon incompatibility" evidence="1">
    <location>
        <begin position="572"/>
        <end position="740"/>
    </location>
</feature>
<reference evidence="2 3" key="1">
    <citation type="journal article" date="2019" name="Sci. Rep.">
        <title>Comparative genomics of chytrid fungi reveal insights into the obligate biotrophic and pathogenic lifestyle of Synchytrium endobioticum.</title>
        <authorList>
            <person name="van de Vossenberg B.T.L.H."/>
            <person name="Warris S."/>
            <person name="Nguyen H.D.T."/>
            <person name="van Gent-Pelzer M.P.E."/>
            <person name="Joly D.L."/>
            <person name="van de Geest H.C."/>
            <person name="Bonants P.J.M."/>
            <person name="Smith D.S."/>
            <person name="Levesque C.A."/>
            <person name="van der Lee T.A.J."/>
        </authorList>
    </citation>
    <scope>NUCLEOTIDE SEQUENCE [LARGE SCALE GENOMIC DNA]</scope>
    <source>
        <strain evidence="2 3">CBS 675.73</strain>
    </source>
</reference>
<dbReference type="InterPro" id="IPR006597">
    <property type="entry name" value="Sel1-like"/>
</dbReference>
<dbReference type="InterPro" id="IPR052895">
    <property type="entry name" value="HetReg/Transcr_Mod"/>
</dbReference>
<organism evidence="2 3">
    <name type="scientific">Chytriomyces confervae</name>
    <dbReference type="NCBI Taxonomy" id="246404"/>
    <lineage>
        <taxon>Eukaryota</taxon>
        <taxon>Fungi</taxon>
        <taxon>Fungi incertae sedis</taxon>
        <taxon>Chytridiomycota</taxon>
        <taxon>Chytridiomycota incertae sedis</taxon>
        <taxon>Chytridiomycetes</taxon>
        <taxon>Chytridiales</taxon>
        <taxon>Chytriomycetaceae</taxon>
        <taxon>Chytriomyces</taxon>
    </lineage>
</organism>